<feature type="transmembrane region" description="Helical" evidence="1">
    <location>
        <begin position="36"/>
        <end position="55"/>
    </location>
</feature>
<protein>
    <submittedName>
        <fullName evidence="2">Uncharacterized protein</fullName>
    </submittedName>
</protein>
<accession>A0A329QVJ1</accession>
<proteinExistence type="predicted"/>
<reference evidence="2 3" key="1">
    <citation type="submission" date="2018-04" db="EMBL/GenBank/DDBJ databases">
        <title>Paenibacillus taichungensis Genome sequencing and assembly.</title>
        <authorList>
            <person name="Xu J."/>
            <person name="Rensing C."/>
            <person name="Mazhar H.S."/>
        </authorList>
    </citation>
    <scope>NUCLEOTIDE SEQUENCE [LARGE SCALE GENOMIC DNA]</scope>
    <source>
        <strain evidence="2 3">NC1</strain>
    </source>
</reference>
<feature type="transmembrane region" description="Helical" evidence="1">
    <location>
        <begin position="67"/>
        <end position="91"/>
    </location>
</feature>
<name>A0A329QVJ1_9BACL</name>
<gene>
    <name evidence="2" type="ORF">DC345_11740</name>
</gene>
<organism evidence="2 3">
    <name type="scientific">Paenibacillus taichungensis</name>
    <dbReference type="NCBI Taxonomy" id="484184"/>
    <lineage>
        <taxon>Bacteria</taxon>
        <taxon>Bacillati</taxon>
        <taxon>Bacillota</taxon>
        <taxon>Bacilli</taxon>
        <taxon>Bacillales</taxon>
        <taxon>Paenibacillaceae</taxon>
        <taxon>Paenibacillus</taxon>
    </lineage>
</organism>
<feature type="transmembrane region" description="Helical" evidence="1">
    <location>
        <begin position="7"/>
        <end position="24"/>
    </location>
</feature>
<keyword evidence="1" id="KW-1133">Transmembrane helix</keyword>
<evidence type="ECO:0000313" key="3">
    <source>
        <dbReference type="Proteomes" id="UP000250642"/>
    </source>
</evidence>
<evidence type="ECO:0000256" key="1">
    <source>
        <dbReference type="SAM" id="Phobius"/>
    </source>
</evidence>
<sequence>MKKMSWISLFFILFLYIITFYSAYSNMNNKWLVIPPNYVILLFSIVALTLAILGFKDKFNKSVKLRSWISTVLSTILILIMIVVVSFTTMFSGSKELLTTTQSPDKQYTINFYKTDAGAMGSYGVIGELEGPLWFKKLIYSQHKVDQIDLKWDNNHTVLINDHKVNLMQGESSIVQ</sequence>
<comment type="caution">
    <text evidence="2">The sequence shown here is derived from an EMBL/GenBank/DDBJ whole genome shotgun (WGS) entry which is preliminary data.</text>
</comment>
<dbReference type="RefSeq" id="WP_113053239.1">
    <property type="nucleotide sequence ID" value="NZ_QEVW01000006.1"/>
</dbReference>
<dbReference type="EMBL" id="QEVW01000006">
    <property type="protein sequence ID" value="RAW16143.1"/>
    <property type="molecule type" value="Genomic_DNA"/>
</dbReference>
<dbReference type="AlphaFoldDB" id="A0A329QVJ1"/>
<evidence type="ECO:0000313" key="2">
    <source>
        <dbReference type="EMBL" id="RAW16143.1"/>
    </source>
</evidence>
<dbReference type="InterPro" id="IPR035406">
    <property type="entry name" value="DUF5412"/>
</dbReference>
<keyword evidence="1" id="KW-0472">Membrane</keyword>
<keyword evidence="1" id="KW-0812">Transmembrane</keyword>
<dbReference type="Pfam" id="PF17428">
    <property type="entry name" value="DUF5412"/>
    <property type="match status" value="1"/>
</dbReference>
<dbReference type="Proteomes" id="UP000250642">
    <property type="component" value="Unassembled WGS sequence"/>
</dbReference>